<dbReference type="GO" id="GO:0030414">
    <property type="term" value="F:peptidase inhibitor activity"/>
    <property type="evidence" value="ECO:0007669"/>
    <property type="project" value="UniProtKB-KW"/>
</dbReference>
<dbReference type="PANTHER" id="PTHR23259:SF70">
    <property type="entry name" value="ACCESSORY GLAND PROTEIN ACP62F-RELATED"/>
    <property type="match status" value="1"/>
</dbReference>
<dbReference type="Gene3D" id="2.10.25.10">
    <property type="entry name" value="Laminin"/>
    <property type="match status" value="3"/>
</dbReference>
<dbReference type="SUPFAM" id="SSF57567">
    <property type="entry name" value="Serine protease inhibitors"/>
    <property type="match status" value="3"/>
</dbReference>
<feature type="domain" description="TIL" evidence="4">
    <location>
        <begin position="83"/>
        <end position="138"/>
    </location>
</feature>
<reference evidence="5" key="1">
    <citation type="submission" date="2012-11" db="EMBL/GenBank/DDBJ databases">
        <authorList>
            <person name="Lucero-Rivera Y.E."/>
            <person name="Tovar-Ramirez D."/>
        </authorList>
    </citation>
    <scope>NUCLEOTIDE SEQUENCE</scope>
    <source>
        <tissue evidence="5">Salivary gland</tissue>
    </source>
</reference>
<proteinExistence type="evidence at transcript level"/>
<evidence type="ECO:0000256" key="1">
    <source>
        <dbReference type="ARBA" id="ARBA00022690"/>
    </source>
</evidence>
<reference evidence="5" key="2">
    <citation type="journal article" date="2015" name="J. Proteomics">
        <title>Sexual differences in the sialomes of the zebra tick, Rhipicephalus pulchellus.</title>
        <authorList>
            <person name="Tan A.W."/>
            <person name="Francischetti I.M."/>
            <person name="Slovak M."/>
            <person name="Kini R.M."/>
            <person name="Ribeiro J.M."/>
        </authorList>
    </citation>
    <scope>NUCLEOTIDE SEQUENCE</scope>
    <source>
        <tissue evidence="5">Salivary gland</tissue>
    </source>
</reference>
<dbReference type="InterPro" id="IPR051368">
    <property type="entry name" value="SerProtInhib-TIL_Domain"/>
</dbReference>
<dbReference type="InterPro" id="IPR002919">
    <property type="entry name" value="TIL_dom"/>
</dbReference>
<organism evidence="5">
    <name type="scientific">Rhipicephalus pulchellus</name>
    <name type="common">Yellow backed tick</name>
    <name type="synonym">Dermacentor pulchellus</name>
    <dbReference type="NCBI Taxonomy" id="72859"/>
    <lineage>
        <taxon>Eukaryota</taxon>
        <taxon>Metazoa</taxon>
        <taxon>Ecdysozoa</taxon>
        <taxon>Arthropoda</taxon>
        <taxon>Chelicerata</taxon>
        <taxon>Arachnida</taxon>
        <taxon>Acari</taxon>
        <taxon>Parasitiformes</taxon>
        <taxon>Ixodida</taxon>
        <taxon>Ixodoidea</taxon>
        <taxon>Ixodidae</taxon>
        <taxon>Rhipicephalinae</taxon>
        <taxon>Rhipicephalus</taxon>
        <taxon>Rhipicephalus</taxon>
    </lineage>
</organism>
<feature type="signal peptide" evidence="3">
    <location>
        <begin position="1"/>
        <end position="18"/>
    </location>
</feature>
<dbReference type="EMBL" id="GACK01010972">
    <property type="protein sequence ID" value="JAA54062.1"/>
    <property type="molecule type" value="mRNA"/>
</dbReference>
<evidence type="ECO:0000256" key="2">
    <source>
        <dbReference type="ARBA" id="ARBA00023157"/>
    </source>
</evidence>
<name>L7LRC0_RHIPC</name>
<evidence type="ECO:0000259" key="4">
    <source>
        <dbReference type="Pfam" id="PF01826"/>
    </source>
</evidence>
<feature type="chain" id="PRO_5003980803" evidence="3">
    <location>
        <begin position="19"/>
        <end position="388"/>
    </location>
</feature>
<keyword evidence="1" id="KW-0646">Protease inhibitor</keyword>
<evidence type="ECO:0000256" key="3">
    <source>
        <dbReference type="SAM" id="SignalP"/>
    </source>
</evidence>
<keyword evidence="2" id="KW-1015">Disulfide bond</keyword>
<evidence type="ECO:0000313" key="5">
    <source>
        <dbReference type="EMBL" id="JAA54062.1"/>
    </source>
</evidence>
<accession>L7LRC0</accession>
<feature type="domain" description="TIL" evidence="4">
    <location>
        <begin position="142"/>
        <end position="199"/>
    </location>
</feature>
<protein>
    <submittedName>
        <fullName evidence="5">Putative tritil protein</fullName>
    </submittedName>
</protein>
<sequence>MQCITIFVAAIFCAVVCTMSVSSRCGCLEEPATGNKRRDKYCRPHLVPKSERQKHRNCICRPGFVRNSWGDCITNKECMNCKCHPNKDFNVCARACPVMCNEPIRTSCSKECVFGCDCPPGFVRDGKRKNRCVKAAKCTLRCPAHSKFQFCLSTCAPKCGQRMSTNCATRCQRGGCVCDPGYAEVEHNGDTICVPLGECSRYIAVRTPIPAGRPGLVGGGFSSVGGAGGSSMVGIGSTTTGIGATSRGELGTLSGKFSTVGWSSHTMTGSASSGSVGALPGAGAGGAMSGSIVGGGHNFNTGTSAGGSAVVSNVGTGRRAGSIAGPIAGAVLGGLATAGVGALAAGLTGMGGAGHRVGRPCVGTRCGSSAISSGRRSGCVRCNLRNWG</sequence>
<dbReference type="PANTHER" id="PTHR23259">
    <property type="entry name" value="RIDDLE"/>
    <property type="match status" value="1"/>
</dbReference>
<dbReference type="Pfam" id="PF01826">
    <property type="entry name" value="TIL"/>
    <property type="match status" value="2"/>
</dbReference>
<dbReference type="AlphaFoldDB" id="L7LRC0"/>
<dbReference type="CDD" id="cd19941">
    <property type="entry name" value="TIL"/>
    <property type="match status" value="2"/>
</dbReference>
<keyword evidence="3" id="KW-0732">Signal</keyword>
<dbReference type="InterPro" id="IPR036084">
    <property type="entry name" value="Ser_inhib-like_sf"/>
</dbReference>